<dbReference type="SUPFAM" id="SSF51261">
    <property type="entry name" value="Duplicated hybrid motif"/>
    <property type="match status" value="1"/>
</dbReference>
<feature type="transmembrane region" description="Helical" evidence="2">
    <location>
        <begin position="35"/>
        <end position="56"/>
    </location>
</feature>
<evidence type="ECO:0000259" key="3">
    <source>
        <dbReference type="Pfam" id="PF01551"/>
    </source>
</evidence>
<keyword evidence="1" id="KW-0732">Signal</keyword>
<name>A0ABT8F780_9BACT</name>
<keyword evidence="2" id="KW-0472">Membrane</keyword>
<organism evidence="4 5">
    <name type="scientific">Shiella aurantiaca</name>
    <dbReference type="NCBI Taxonomy" id="3058365"/>
    <lineage>
        <taxon>Bacteria</taxon>
        <taxon>Pseudomonadati</taxon>
        <taxon>Bacteroidota</taxon>
        <taxon>Cytophagia</taxon>
        <taxon>Cytophagales</taxon>
        <taxon>Shiellaceae</taxon>
        <taxon>Shiella</taxon>
    </lineage>
</organism>
<gene>
    <name evidence="4" type="ORF">QWY31_11560</name>
</gene>
<sequence>MAPKKTLSNWLNNRYLLIIRNEENFADKHSVAFTYARVVLIGVSLFLLLMTGALFLSRTLLAQWFDPLFEQMEVNRQIIELATAVDSLELEVARKDVFINNIKAIVHGEDSIEGGTPREEMSLTGEQKLQEANREDLTYKAAVVDSQFRMEYEQLDQTAVSSIRSGNDQMPELFFITPLNGIVSSPFDNRLGHYGVDVVAKTNEPVKSVADGTVIFASWTMDSGYVIYIQHRNNLISVYKHNSALLKKVGNFVNAGEIVSIIGNSGELSNGPHLHFELWYNGNPVNPEDFVSF</sequence>
<dbReference type="RefSeq" id="WP_320004677.1">
    <property type="nucleotide sequence ID" value="NZ_JAUHJS010000005.1"/>
</dbReference>
<proteinExistence type="predicted"/>
<dbReference type="GO" id="GO:0016787">
    <property type="term" value="F:hydrolase activity"/>
    <property type="evidence" value="ECO:0007669"/>
    <property type="project" value="UniProtKB-KW"/>
</dbReference>
<keyword evidence="2" id="KW-0812">Transmembrane</keyword>
<dbReference type="InterPro" id="IPR016047">
    <property type="entry name" value="M23ase_b-sheet_dom"/>
</dbReference>
<keyword evidence="4" id="KW-0378">Hydrolase</keyword>
<keyword evidence="5" id="KW-1185">Reference proteome</keyword>
<dbReference type="PANTHER" id="PTHR21666">
    <property type="entry name" value="PEPTIDASE-RELATED"/>
    <property type="match status" value="1"/>
</dbReference>
<dbReference type="InterPro" id="IPR011055">
    <property type="entry name" value="Dup_hybrid_motif"/>
</dbReference>
<keyword evidence="2" id="KW-1133">Transmembrane helix</keyword>
<dbReference type="InterPro" id="IPR050570">
    <property type="entry name" value="Cell_wall_metabolism_enzyme"/>
</dbReference>
<protein>
    <submittedName>
        <fullName evidence="4">M23 family metallopeptidase</fullName>
        <ecNumber evidence="4">3.4.-.-</ecNumber>
    </submittedName>
</protein>
<dbReference type="CDD" id="cd12797">
    <property type="entry name" value="M23_peptidase"/>
    <property type="match status" value="1"/>
</dbReference>
<dbReference type="Pfam" id="PF01551">
    <property type="entry name" value="Peptidase_M23"/>
    <property type="match status" value="1"/>
</dbReference>
<dbReference type="PANTHER" id="PTHR21666:SF289">
    <property type="entry name" value="L-ALA--D-GLU ENDOPEPTIDASE"/>
    <property type="match status" value="1"/>
</dbReference>
<evidence type="ECO:0000256" key="2">
    <source>
        <dbReference type="SAM" id="Phobius"/>
    </source>
</evidence>
<comment type="caution">
    <text evidence="4">The sequence shown here is derived from an EMBL/GenBank/DDBJ whole genome shotgun (WGS) entry which is preliminary data.</text>
</comment>
<evidence type="ECO:0000256" key="1">
    <source>
        <dbReference type="ARBA" id="ARBA00022729"/>
    </source>
</evidence>
<dbReference type="Proteomes" id="UP001168552">
    <property type="component" value="Unassembled WGS sequence"/>
</dbReference>
<dbReference type="Gene3D" id="2.70.70.10">
    <property type="entry name" value="Glucose Permease (Domain IIA)"/>
    <property type="match status" value="1"/>
</dbReference>
<dbReference type="EC" id="3.4.-.-" evidence="4"/>
<feature type="domain" description="M23ase beta-sheet core" evidence="3">
    <location>
        <begin position="193"/>
        <end position="287"/>
    </location>
</feature>
<accession>A0ABT8F780</accession>
<dbReference type="EMBL" id="JAUHJS010000005">
    <property type="protein sequence ID" value="MDN4166143.1"/>
    <property type="molecule type" value="Genomic_DNA"/>
</dbReference>
<reference evidence="4" key="1">
    <citation type="submission" date="2023-06" db="EMBL/GenBank/DDBJ databases">
        <title>Cytophagales bacterium Strain LB-30, isolated from soil.</title>
        <authorList>
            <person name="Liu B."/>
        </authorList>
    </citation>
    <scope>NUCLEOTIDE SEQUENCE</scope>
    <source>
        <strain evidence="4">LB-30</strain>
    </source>
</reference>
<evidence type="ECO:0000313" key="5">
    <source>
        <dbReference type="Proteomes" id="UP001168552"/>
    </source>
</evidence>
<evidence type="ECO:0000313" key="4">
    <source>
        <dbReference type="EMBL" id="MDN4166143.1"/>
    </source>
</evidence>